<gene>
    <name evidence="6" type="ORF">COX34_01735</name>
</gene>
<comment type="catalytic activity">
    <reaction evidence="4">
        <text>L-methionyl-tRNA(fMet) + (6R)-10-formyltetrahydrofolate = N-formyl-L-methionyl-tRNA(fMet) + (6S)-5,6,7,8-tetrahydrofolate + H(+)</text>
        <dbReference type="Rhea" id="RHEA:24380"/>
        <dbReference type="Rhea" id="RHEA-COMP:9952"/>
        <dbReference type="Rhea" id="RHEA-COMP:9953"/>
        <dbReference type="ChEBI" id="CHEBI:15378"/>
        <dbReference type="ChEBI" id="CHEBI:57453"/>
        <dbReference type="ChEBI" id="CHEBI:78530"/>
        <dbReference type="ChEBI" id="CHEBI:78844"/>
        <dbReference type="ChEBI" id="CHEBI:195366"/>
        <dbReference type="EC" id="2.1.2.9"/>
    </reaction>
</comment>
<dbReference type="InterPro" id="IPR011034">
    <property type="entry name" value="Formyl_transferase-like_C_sf"/>
</dbReference>
<evidence type="ECO:0000256" key="2">
    <source>
        <dbReference type="ARBA" id="ARBA00012261"/>
    </source>
</evidence>
<dbReference type="GO" id="GO:0004479">
    <property type="term" value="F:methionyl-tRNA formyltransferase activity"/>
    <property type="evidence" value="ECO:0007669"/>
    <property type="project" value="UniProtKB-EC"/>
</dbReference>
<dbReference type="SUPFAM" id="SSF50486">
    <property type="entry name" value="FMT C-terminal domain-like"/>
    <property type="match status" value="1"/>
</dbReference>
<evidence type="ECO:0000256" key="3">
    <source>
        <dbReference type="ARBA" id="ARBA00016014"/>
    </source>
</evidence>
<evidence type="ECO:0000259" key="5">
    <source>
        <dbReference type="Pfam" id="PF02911"/>
    </source>
</evidence>
<dbReference type="EMBL" id="PCRS01000030">
    <property type="protein sequence ID" value="PIP24885.1"/>
    <property type="molecule type" value="Genomic_DNA"/>
</dbReference>
<organism evidence="6 7">
    <name type="scientific">Candidatus Nealsonbacteria bacterium CG23_combo_of_CG06-09_8_20_14_all_36_12</name>
    <dbReference type="NCBI Taxonomy" id="1974718"/>
    <lineage>
        <taxon>Bacteria</taxon>
        <taxon>Candidatus Nealsoniibacteriota</taxon>
    </lineage>
</organism>
<evidence type="ECO:0000313" key="6">
    <source>
        <dbReference type="EMBL" id="PIP24885.1"/>
    </source>
</evidence>
<dbReference type="EC" id="2.1.2.9" evidence="2"/>
<comment type="caution">
    <text evidence="6">The sequence shown here is derived from an EMBL/GenBank/DDBJ whole genome shotgun (WGS) entry which is preliminary data.</text>
</comment>
<protein>
    <recommendedName>
        <fullName evidence="3">Methionyl-tRNA formyltransferase</fullName>
        <ecNumber evidence="2">2.1.2.9</ecNumber>
    </recommendedName>
</protein>
<evidence type="ECO:0000256" key="1">
    <source>
        <dbReference type="ARBA" id="ARBA00002606"/>
    </source>
</evidence>
<reference evidence="6 7" key="1">
    <citation type="submission" date="2017-09" db="EMBL/GenBank/DDBJ databases">
        <title>Depth-based differentiation of microbial function through sediment-hosted aquifers and enrichment of novel symbionts in the deep terrestrial subsurface.</title>
        <authorList>
            <person name="Probst A.J."/>
            <person name="Ladd B."/>
            <person name="Jarett J.K."/>
            <person name="Geller-Mcgrath D.E."/>
            <person name="Sieber C.M."/>
            <person name="Emerson J.B."/>
            <person name="Anantharaman K."/>
            <person name="Thomas B.C."/>
            <person name="Malmstrom R."/>
            <person name="Stieglmeier M."/>
            <person name="Klingl A."/>
            <person name="Woyke T."/>
            <person name="Ryan C.M."/>
            <person name="Banfield J.F."/>
        </authorList>
    </citation>
    <scope>NUCLEOTIDE SEQUENCE [LARGE SCALE GENOMIC DNA]</scope>
    <source>
        <strain evidence="6">CG23_combo_of_CG06-09_8_20_14_all_36_12</strain>
    </source>
</reference>
<dbReference type="InterPro" id="IPR037022">
    <property type="entry name" value="Formyl_trans_C_sf"/>
</dbReference>
<proteinExistence type="predicted"/>
<dbReference type="Pfam" id="PF02911">
    <property type="entry name" value="Formyl_trans_C"/>
    <property type="match status" value="1"/>
</dbReference>
<keyword evidence="6" id="KW-0808">Transferase</keyword>
<feature type="domain" description="Formyl transferase C-terminal" evidence="5">
    <location>
        <begin position="6"/>
        <end position="69"/>
    </location>
</feature>
<evidence type="ECO:0000256" key="4">
    <source>
        <dbReference type="ARBA" id="ARBA00048558"/>
    </source>
</evidence>
<dbReference type="AlphaFoldDB" id="A0A2G9Z059"/>
<feature type="non-terminal residue" evidence="6">
    <location>
        <position position="1"/>
    </location>
</feature>
<dbReference type="Proteomes" id="UP000228681">
    <property type="component" value="Unassembled WGS sequence"/>
</dbReference>
<evidence type="ECO:0000313" key="7">
    <source>
        <dbReference type="Proteomes" id="UP000228681"/>
    </source>
</evidence>
<sequence length="77" mass="8718">KITIQNLKLLKILKTDVIVCSKKRKIGEVFLTEKGKLVVQCGKDCLIIEKLQLEGGKPLQSQDFLRGHRDFIGVILQ</sequence>
<comment type="function">
    <text evidence="1">Attaches a formyl group to the free amino group of methionyl-tRNA(fMet). The formyl group appears to play a dual role in the initiator identity of N-formylmethionyl-tRNA by promoting its recognition by IF2 and preventing the misappropriation of this tRNA by the elongation apparatus.</text>
</comment>
<dbReference type="InterPro" id="IPR005793">
    <property type="entry name" value="Formyl_trans_C"/>
</dbReference>
<accession>A0A2G9Z059</accession>
<name>A0A2G9Z059_9BACT</name>
<dbReference type="Gene3D" id="3.10.25.10">
    <property type="entry name" value="Formyl transferase, C-terminal domain"/>
    <property type="match status" value="1"/>
</dbReference>